<dbReference type="GO" id="GO:0003676">
    <property type="term" value="F:nucleic acid binding"/>
    <property type="evidence" value="ECO:0007669"/>
    <property type="project" value="InterPro"/>
</dbReference>
<dbReference type="InterPro" id="IPR019288">
    <property type="entry name" value="3'-5'_exonuclease_PolB-like"/>
</dbReference>
<evidence type="ECO:0000259" key="2">
    <source>
        <dbReference type="Pfam" id="PF10108"/>
    </source>
</evidence>
<evidence type="ECO:0000313" key="3">
    <source>
        <dbReference type="EMBL" id="MRG93629.1"/>
    </source>
</evidence>
<dbReference type="Proteomes" id="UP000440224">
    <property type="component" value="Unassembled WGS sequence"/>
</dbReference>
<feature type="region of interest" description="Disordered" evidence="1">
    <location>
        <begin position="243"/>
        <end position="266"/>
    </location>
</feature>
<dbReference type="EMBL" id="WJIE01000004">
    <property type="protein sequence ID" value="MRG93629.1"/>
    <property type="molecule type" value="Genomic_DNA"/>
</dbReference>
<keyword evidence="4" id="KW-1185">Reference proteome</keyword>
<sequence>MTTFVVFDFEAILDKDNPLPEGADPDRVPAVSHLAIVSGATLAIVVEDAGIRVYPPRLLGGPSGGDEAAIVRDFVKRVGDKRPVLVSWNGRGFDLPLVLARAMRHGVVAPWLWNRDFEDRYRGQNHLDLQDAVSMRGAGRASRMASFACLCGFPGKVGVDGSDVEGLWAKGPEGREAVRRYNLADVASEAAILLRLLVCRGDITLHDYREGARALLAHVDGDERLAVLRPEIDREVFLLADAGKPEGEGQGEAPDADGEAPAHAFR</sequence>
<comment type="caution">
    <text evidence="3">The sequence shown here is derived from an EMBL/GenBank/DDBJ whole genome shotgun (WGS) entry which is preliminary data.</text>
</comment>
<gene>
    <name evidence="3" type="ORF">GF068_17180</name>
</gene>
<dbReference type="OrthoDB" id="13288at2"/>
<dbReference type="SUPFAM" id="SSF53098">
    <property type="entry name" value="Ribonuclease H-like"/>
    <property type="match status" value="1"/>
</dbReference>
<dbReference type="Gene3D" id="3.30.420.10">
    <property type="entry name" value="Ribonuclease H-like superfamily/Ribonuclease H"/>
    <property type="match status" value="1"/>
</dbReference>
<dbReference type="InterPro" id="IPR012337">
    <property type="entry name" value="RNaseH-like_sf"/>
</dbReference>
<dbReference type="AlphaFoldDB" id="A0A6N7PNW7"/>
<proteinExistence type="predicted"/>
<feature type="domain" description="Predicted 3'-5' exonuclease PolB-like" evidence="2">
    <location>
        <begin position="47"/>
        <end position="218"/>
    </location>
</feature>
<dbReference type="Pfam" id="PF10108">
    <property type="entry name" value="DNA_pol_B_exo2"/>
    <property type="match status" value="1"/>
</dbReference>
<accession>A0A6N7PNW7</accession>
<evidence type="ECO:0000256" key="1">
    <source>
        <dbReference type="SAM" id="MobiDB-lite"/>
    </source>
</evidence>
<name>A0A6N7PNW7_9BACT</name>
<dbReference type="InterPro" id="IPR036397">
    <property type="entry name" value="RNaseH_sf"/>
</dbReference>
<organism evidence="3 4">
    <name type="scientific">Polyangium spumosum</name>
    <dbReference type="NCBI Taxonomy" id="889282"/>
    <lineage>
        <taxon>Bacteria</taxon>
        <taxon>Pseudomonadati</taxon>
        <taxon>Myxococcota</taxon>
        <taxon>Polyangia</taxon>
        <taxon>Polyangiales</taxon>
        <taxon>Polyangiaceae</taxon>
        <taxon>Polyangium</taxon>
    </lineage>
</organism>
<dbReference type="RefSeq" id="WP_153820439.1">
    <property type="nucleotide sequence ID" value="NZ_WJIE01000004.1"/>
</dbReference>
<evidence type="ECO:0000313" key="4">
    <source>
        <dbReference type="Proteomes" id="UP000440224"/>
    </source>
</evidence>
<reference evidence="3 4" key="1">
    <citation type="submission" date="2019-10" db="EMBL/GenBank/DDBJ databases">
        <title>A soil myxobacterium in the family Polyangiaceae.</title>
        <authorList>
            <person name="Li Y."/>
            <person name="Wang J."/>
        </authorList>
    </citation>
    <scope>NUCLEOTIDE SEQUENCE [LARGE SCALE GENOMIC DNA]</scope>
    <source>
        <strain evidence="3 4">DSM 14734</strain>
    </source>
</reference>
<protein>
    <recommendedName>
        <fullName evidence="2">Predicted 3'-5' exonuclease PolB-like domain-containing protein</fullName>
    </recommendedName>
</protein>